<protein>
    <submittedName>
        <fullName evidence="1">Uncharacterized protein</fullName>
    </submittedName>
</protein>
<sequence>MTTKYILEGKTPKPVDNILEWGRWFETADRKVAYTKMWLDVNVSTVFLGLDHSFGRGTPILFETMIFGGKQDDYQERYHTWEEAEVGHKQACILSEGNFFEFLYTLLKVAFGPRAKKGD</sequence>
<accession>A0A0F9V105</accession>
<dbReference type="EMBL" id="LAZR01000724">
    <property type="protein sequence ID" value="KKN59538.1"/>
    <property type="molecule type" value="Genomic_DNA"/>
</dbReference>
<evidence type="ECO:0000313" key="1">
    <source>
        <dbReference type="EMBL" id="KKN59538.1"/>
    </source>
</evidence>
<organism evidence="1">
    <name type="scientific">marine sediment metagenome</name>
    <dbReference type="NCBI Taxonomy" id="412755"/>
    <lineage>
        <taxon>unclassified sequences</taxon>
        <taxon>metagenomes</taxon>
        <taxon>ecological metagenomes</taxon>
    </lineage>
</organism>
<reference evidence="1" key="1">
    <citation type="journal article" date="2015" name="Nature">
        <title>Complex archaea that bridge the gap between prokaryotes and eukaryotes.</title>
        <authorList>
            <person name="Spang A."/>
            <person name="Saw J.H."/>
            <person name="Jorgensen S.L."/>
            <person name="Zaremba-Niedzwiedzka K."/>
            <person name="Martijn J."/>
            <person name="Lind A.E."/>
            <person name="van Eijk R."/>
            <person name="Schleper C."/>
            <person name="Guy L."/>
            <person name="Ettema T.J."/>
        </authorList>
    </citation>
    <scope>NUCLEOTIDE SEQUENCE</scope>
</reference>
<name>A0A0F9V105_9ZZZZ</name>
<comment type="caution">
    <text evidence="1">The sequence shown here is derived from an EMBL/GenBank/DDBJ whole genome shotgun (WGS) entry which is preliminary data.</text>
</comment>
<dbReference type="AlphaFoldDB" id="A0A0F9V105"/>
<gene>
    <name evidence="1" type="ORF">LCGC14_0541520</name>
</gene>
<proteinExistence type="predicted"/>